<protein>
    <recommendedName>
        <fullName evidence="2">FAD-binding FR-type domain-containing protein</fullName>
    </recommendedName>
</protein>
<dbReference type="PROSITE" id="PS51384">
    <property type="entry name" value="FAD_FR"/>
    <property type="match status" value="1"/>
</dbReference>
<reference evidence="3 4" key="1">
    <citation type="submission" date="2024-08" db="EMBL/GenBank/DDBJ databases">
        <authorList>
            <person name="Cucini C."/>
            <person name="Frati F."/>
        </authorList>
    </citation>
    <scope>NUCLEOTIDE SEQUENCE [LARGE SCALE GENOMIC DNA]</scope>
</reference>
<sequence length="198" mass="22675">MANRWKAVSLEELAKHNDVEFQHASHESDWTVGILDQKLLQVFKRIDIGQAWYSSYELPEPLCNDNVSVQFKNNFEHLDISIRKPVPNVSRPYTPALPAIMDQENEEKHRLDPHILYFIIKIYPMGALSRALDQLEIDDGKEVPTLQVSTPLGIFDPEFLNDFTLLLLIAGGTGMYSCSILIIGNISTYFNTVYENYQ</sequence>
<keyword evidence="4" id="KW-1185">Reference proteome</keyword>
<gene>
    <name evidence="3" type="ORF">ODALV1_LOCUS10062</name>
</gene>
<evidence type="ECO:0000313" key="3">
    <source>
        <dbReference type="EMBL" id="CAL8098829.1"/>
    </source>
</evidence>
<comment type="caution">
    <text evidence="3">The sequence shown here is derived from an EMBL/GenBank/DDBJ whole genome shotgun (WGS) entry which is preliminary data.</text>
</comment>
<name>A0ABP1QE00_9HEXA</name>
<dbReference type="Gene3D" id="2.40.30.10">
    <property type="entry name" value="Translation factors"/>
    <property type="match status" value="1"/>
</dbReference>
<proteinExistence type="predicted"/>
<dbReference type="Proteomes" id="UP001642540">
    <property type="component" value="Unassembled WGS sequence"/>
</dbReference>
<feature type="transmembrane region" description="Helical" evidence="1">
    <location>
        <begin position="165"/>
        <end position="190"/>
    </location>
</feature>
<keyword evidence="1" id="KW-0812">Transmembrane</keyword>
<organism evidence="3 4">
    <name type="scientific">Orchesella dallaii</name>
    <dbReference type="NCBI Taxonomy" id="48710"/>
    <lineage>
        <taxon>Eukaryota</taxon>
        <taxon>Metazoa</taxon>
        <taxon>Ecdysozoa</taxon>
        <taxon>Arthropoda</taxon>
        <taxon>Hexapoda</taxon>
        <taxon>Collembola</taxon>
        <taxon>Entomobryomorpha</taxon>
        <taxon>Entomobryoidea</taxon>
        <taxon>Orchesellidae</taxon>
        <taxon>Orchesellinae</taxon>
        <taxon>Orchesella</taxon>
    </lineage>
</organism>
<feature type="domain" description="FAD-binding FR-type" evidence="2">
    <location>
        <begin position="1"/>
        <end position="158"/>
    </location>
</feature>
<dbReference type="InterPro" id="IPR017927">
    <property type="entry name" value="FAD-bd_FR_type"/>
</dbReference>
<dbReference type="EMBL" id="CAXLJM020000031">
    <property type="protein sequence ID" value="CAL8098829.1"/>
    <property type="molecule type" value="Genomic_DNA"/>
</dbReference>
<evidence type="ECO:0000259" key="2">
    <source>
        <dbReference type="PROSITE" id="PS51384"/>
    </source>
</evidence>
<evidence type="ECO:0000313" key="4">
    <source>
        <dbReference type="Proteomes" id="UP001642540"/>
    </source>
</evidence>
<keyword evidence="1" id="KW-1133">Transmembrane helix</keyword>
<evidence type="ECO:0000256" key="1">
    <source>
        <dbReference type="SAM" id="Phobius"/>
    </source>
</evidence>
<accession>A0ABP1QE00</accession>
<keyword evidence="1" id="KW-0472">Membrane</keyword>